<organism evidence="4">
    <name type="scientific">Tupanvirus deep ocean</name>
    <dbReference type="NCBI Taxonomy" id="2126984"/>
    <lineage>
        <taxon>Viruses</taxon>
        <taxon>Varidnaviria</taxon>
        <taxon>Bamfordvirae</taxon>
        <taxon>Nucleocytoviricota</taxon>
        <taxon>Megaviricetes</taxon>
        <taxon>Imitervirales</taxon>
        <taxon>Mimiviridae</taxon>
        <taxon>Megamimivirinae</taxon>
        <taxon>Tupanvirus</taxon>
        <taxon>Tupanvirus altamarinense</taxon>
    </lineage>
</organism>
<reference evidence="4" key="1">
    <citation type="submission" date="2017-06" db="EMBL/GenBank/DDBJ databases">
        <authorList>
            <person name="Assis F.L."/>
            <person name="Abrahao J.S."/>
            <person name="Silva L."/>
            <person name="Khalil J.B."/>
            <person name="Rodrigues R."/>
            <person name="Silva L.S."/>
            <person name="Boratto P."/>
            <person name="Andrade M."/>
            <person name="Kroon E.G."/>
            <person name="Ribeiro B."/>
            <person name="Bergier I."/>
            <person name="Seligmann H."/>
            <person name="Ghigo E."/>
            <person name="Colson P."/>
            <person name="Levasseur A."/>
            <person name="Raoult D."/>
            <person name="Scola B.L."/>
        </authorList>
    </citation>
    <scope>NUCLEOTIDE SEQUENCE</scope>
    <source>
        <strain evidence="4">Deep ocean</strain>
    </source>
</reference>
<dbReference type="PANTHER" id="PTHR10909">
    <property type="entry name" value="ELECTRON TRANSPORT OXIDOREDUCTASE"/>
    <property type="match status" value="1"/>
</dbReference>
<feature type="domain" description="Acyl-CoA oxidase/dehydrogenase middle" evidence="2">
    <location>
        <begin position="117"/>
        <end position="231"/>
    </location>
</feature>
<name>A0A6N1NIU0_9VIRU</name>
<accession>A0A6N1NIU0</accession>
<dbReference type="InterPro" id="IPR046373">
    <property type="entry name" value="Acyl-CoA_Oxase/DH_mid-dom_sf"/>
</dbReference>
<evidence type="ECO:0000259" key="2">
    <source>
        <dbReference type="Pfam" id="PF02770"/>
    </source>
</evidence>
<feature type="domain" description="Acyl-CoA oxidase C-alpha1" evidence="3">
    <location>
        <begin position="272"/>
        <end position="447"/>
    </location>
</feature>
<dbReference type="InterPro" id="IPR012258">
    <property type="entry name" value="Acyl-CoA_oxidase"/>
</dbReference>
<dbReference type="Pfam" id="PF22924">
    <property type="entry name" value="ACOX_C_alpha1"/>
    <property type="match status" value="1"/>
</dbReference>
<dbReference type="InterPro" id="IPR009100">
    <property type="entry name" value="AcylCoA_DH/oxidase_NM_dom_sf"/>
</dbReference>
<dbReference type="InterPro" id="IPR036250">
    <property type="entry name" value="AcylCo_DH-like_C"/>
</dbReference>
<evidence type="ECO:0000313" key="4">
    <source>
        <dbReference type="EMBL" id="QKU34430.1"/>
    </source>
</evidence>
<dbReference type="GeneID" id="80517752"/>
<dbReference type="SUPFAM" id="SSF47203">
    <property type="entry name" value="Acyl-CoA dehydrogenase C-terminal domain-like"/>
    <property type="match status" value="2"/>
</dbReference>
<evidence type="ECO:0000256" key="1">
    <source>
        <dbReference type="ARBA" id="ARBA00022630"/>
    </source>
</evidence>
<dbReference type="GO" id="GO:0071949">
    <property type="term" value="F:FAD binding"/>
    <property type="evidence" value="ECO:0007669"/>
    <property type="project" value="InterPro"/>
</dbReference>
<dbReference type="GO" id="GO:0005504">
    <property type="term" value="F:fatty acid binding"/>
    <property type="evidence" value="ECO:0007669"/>
    <property type="project" value="TreeGrafter"/>
</dbReference>
<dbReference type="SUPFAM" id="SSF56645">
    <property type="entry name" value="Acyl-CoA dehydrogenase NM domain-like"/>
    <property type="match status" value="1"/>
</dbReference>
<dbReference type="Pfam" id="PF02770">
    <property type="entry name" value="Acyl-CoA_dh_M"/>
    <property type="match status" value="1"/>
</dbReference>
<dbReference type="GO" id="GO:0003997">
    <property type="term" value="F:acyl-CoA oxidase activity"/>
    <property type="evidence" value="ECO:0007669"/>
    <property type="project" value="InterPro"/>
</dbReference>
<sequence>MENNLILINKNVLELIQTDPYFVKTNSLDSNYQIQRDITFQRLKKIIDLGIIDVNKIMINPSVFLSVLNTLHLYDASIAIKMGVNFGLFGCTLLKCGEPDQKDKYLDKLNKGKIFGCLAMTEIGHGSNLKGLETTATYNPALDQFIINSPTPTSAKCWIGNAACHGTHAVVFAQLIMPEGINGSTNMQLHPFLVKIRCPKTGQLVDGVTIMDNGLKKGLNGVDNGIIRFNNILIKRNKLLRNFGYVNDQGVYCYKLEEHKSEGVRFGALLSTLSGGRGVLAFGSNLMSIKAIQIAFSYAMNRRQFNFSGDGAPEKLIIEYTTHQTKLVPLFAKTIIIQNALNVMKTQVFDDFHAKNITNVPTKNINNPTNNYNDPTLVLGKRGHILSSGFKILCGEHAELCCRTCRSLCGGHGYSIENEIAQMHNDVDIYLTFEGDNTLLRQEISKNVLKKYFGDGDQKKLYQMLDIVKFQIEKRLTSVGRYITFLNINNMNHIYWLLKYRTKYLAYEIVVGLINRIRNGFEKTEAWNRLLPKIMELADAYMYEKIFKLNMIHYKDNNNPNMLFLFAYQLLHNNSAWYLTNGLIGFGDVELLERNITRLSRQAIQKGTMQKILDEIALPGIFYDVPMLRKM</sequence>
<dbReference type="EMBL" id="MF405918">
    <property type="protein sequence ID" value="QKU34430.1"/>
    <property type="molecule type" value="Genomic_DNA"/>
</dbReference>
<dbReference type="Gene3D" id="2.40.110.10">
    <property type="entry name" value="Butyryl-CoA Dehydrogenase, subunit A, domain 2"/>
    <property type="match status" value="1"/>
</dbReference>
<dbReference type="Gene3D" id="1.20.140.10">
    <property type="entry name" value="Butyryl-CoA Dehydrogenase, subunit A, domain 3"/>
    <property type="match status" value="1"/>
</dbReference>
<dbReference type="GO" id="GO:0055088">
    <property type="term" value="P:lipid homeostasis"/>
    <property type="evidence" value="ECO:0007669"/>
    <property type="project" value="TreeGrafter"/>
</dbReference>
<dbReference type="RefSeq" id="YP_010781061.1">
    <property type="nucleotide sequence ID" value="NC_075038.1"/>
</dbReference>
<dbReference type="KEGG" id="vg:80517752"/>
<proteinExistence type="predicted"/>
<dbReference type="InterPro" id="IPR055060">
    <property type="entry name" value="ACOX_C_alpha1"/>
</dbReference>
<evidence type="ECO:0000259" key="3">
    <source>
        <dbReference type="Pfam" id="PF22924"/>
    </source>
</evidence>
<dbReference type="GO" id="GO:0033540">
    <property type="term" value="P:fatty acid beta-oxidation using acyl-CoA oxidase"/>
    <property type="evidence" value="ECO:0007669"/>
    <property type="project" value="TreeGrafter"/>
</dbReference>
<protein>
    <submittedName>
        <fullName evidence="4">Putative acyl-CoA oxidase</fullName>
    </submittedName>
</protein>
<dbReference type="FunFam" id="2.40.110.10:FF:000005">
    <property type="entry name" value="Acyl-coenzyme A oxidase"/>
    <property type="match status" value="1"/>
</dbReference>
<keyword evidence="1" id="KW-0285">Flavoprotein</keyword>
<dbReference type="InterPro" id="IPR006091">
    <property type="entry name" value="Acyl-CoA_Oxase/DH_mid-dom"/>
</dbReference>
<reference evidence="4" key="2">
    <citation type="journal article" date="2018" name="Nat. Commun.">
        <title>Tailed giant Tupanvirus possesses the most complete translational apparatus of the known virosphere.</title>
        <authorList>
            <person name="Abrahao J."/>
            <person name="Silva L."/>
            <person name="Silva L.S."/>
            <person name="Khalil J.Y.B."/>
            <person name="Rodrigues R."/>
            <person name="Arantes T."/>
            <person name="Assis F."/>
            <person name="Boratto P."/>
            <person name="Andrade M."/>
            <person name="Kroon E.G."/>
            <person name="Ribeiro B."/>
            <person name="Bergier I."/>
            <person name="Seligmann H."/>
            <person name="Ghigo E."/>
            <person name="Colson P."/>
            <person name="Levasseur A."/>
            <person name="Kroemer G."/>
            <person name="Raoult D."/>
            <person name="La Scola B."/>
        </authorList>
    </citation>
    <scope>NUCLEOTIDE SEQUENCE [LARGE SCALE GENOMIC DNA]</scope>
    <source>
        <strain evidence="4">Deep ocean</strain>
    </source>
</reference>